<dbReference type="PROSITE" id="PS50118">
    <property type="entry name" value="HMG_BOX_2"/>
    <property type="match status" value="1"/>
</dbReference>
<dbReference type="SMART" id="SM00398">
    <property type="entry name" value="HMG"/>
    <property type="match status" value="1"/>
</dbReference>
<feature type="region of interest" description="Disordered" evidence="5">
    <location>
        <begin position="1"/>
        <end position="27"/>
    </location>
</feature>
<dbReference type="InterPro" id="IPR056513">
    <property type="entry name" value="INO80F"/>
</dbReference>
<keyword evidence="3 4" id="KW-0539">Nucleus</keyword>
<evidence type="ECO:0000313" key="8">
    <source>
        <dbReference type="Proteomes" id="UP001497600"/>
    </source>
</evidence>
<dbReference type="InterPro" id="IPR036910">
    <property type="entry name" value="HMG_box_dom_sf"/>
</dbReference>
<dbReference type="PANTHER" id="PTHR48112:SF13">
    <property type="entry name" value="NON-HISTONE PROTEIN 10"/>
    <property type="match status" value="1"/>
</dbReference>
<dbReference type="Pfam" id="PF24245">
    <property type="entry name" value="INO80F"/>
    <property type="match status" value="1"/>
</dbReference>
<keyword evidence="8" id="KW-1185">Reference proteome</keyword>
<dbReference type="Proteomes" id="UP001497600">
    <property type="component" value="Chromosome H"/>
</dbReference>
<feature type="region of interest" description="Disordered" evidence="5">
    <location>
        <begin position="217"/>
        <end position="296"/>
    </location>
</feature>
<protein>
    <recommendedName>
        <fullName evidence="6">HMG box domain-containing protein</fullName>
    </recommendedName>
</protein>
<dbReference type="CDD" id="cd22016">
    <property type="entry name" value="HMG-box_NHP10-like"/>
    <property type="match status" value="1"/>
</dbReference>
<feature type="compositionally biased region" description="Basic and acidic residues" evidence="5">
    <location>
        <begin position="274"/>
        <end position="296"/>
    </location>
</feature>
<sequence>MRGQSTKSVGATVASREGAPESEEQRFKQKCKELKKRINEVEESNEIATLALSRTKTAIRRLRLEYAILLERLEERAIVPAFDGEDMQFPPTPIVLDESLTNNSKSVKGGAAKKNGRKIGGRSGSTLSGSNATTGKTGKIRDPDLPKRPTNAYLIFCEMEKDRIRQELEAKNPGVVNDLSRTLTEAWKNLDDESRKPYYKLYEDDKDRYQREMAVYNSKKDDETESALKSPAKKQKLESPKEMETDTVIQQQLNSDIDTPASELNEIEENVTESVEKSDKEAASHNERDGQESEPI</sequence>
<feature type="compositionally biased region" description="Polar residues" evidence="5">
    <location>
        <begin position="247"/>
        <end position="257"/>
    </location>
</feature>
<evidence type="ECO:0000256" key="4">
    <source>
        <dbReference type="PROSITE-ProRule" id="PRU00267"/>
    </source>
</evidence>
<proteinExistence type="predicted"/>
<feature type="region of interest" description="Disordered" evidence="5">
    <location>
        <begin position="105"/>
        <end position="146"/>
    </location>
</feature>
<organism evidence="7 8">
    <name type="scientific">[Candida] anglica</name>
    <dbReference type="NCBI Taxonomy" id="148631"/>
    <lineage>
        <taxon>Eukaryota</taxon>
        <taxon>Fungi</taxon>
        <taxon>Dikarya</taxon>
        <taxon>Ascomycota</taxon>
        <taxon>Saccharomycotina</taxon>
        <taxon>Pichiomycetes</taxon>
        <taxon>Debaryomycetaceae</taxon>
        <taxon>Kurtzmaniella</taxon>
    </lineage>
</organism>
<evidence type="ECO:0000256" key="1">
    <source>
        <dbReference type="ARBA" id="ARBA00004123"/>
    </source>
</evidence>
<keyword evidence="2 4" id="KW-0238">DNA-binding</keyword>
<evidence type="ECO:0000256" key="3">
    <source>
        <dbReference type="ARBA" id="ARBA00023242"/>
    </source>
</evidence>
<dbReference type="InterPro" id="IPR009071">
    <property type="entry name" value="HMG_box_dom"/>
</dbReference>
<dbReference type="EMBL" id="OZ004260">
    <property type="protein sequence ID" value="CAK7921533.1"/>
    <property type="molecule type" value="Genomic_DNA"/>
</dbReference>
<evidence type="ECO:0000256" key="5">
    <source>
        <dbReference type="SAM" id="MobiDB-lite"/>
    </source>
</evidence>
<dbReference type="SUPFAM" id="SSF47095">
    <property type="entry name" value="HMG-box"/>
    <property type="match status" value="1"/>
</dbReference>
<accession>A0ABP0ENJ6</accession>
<dbReference type="InterPro" id="IPR050342">
    <property type="entry name" value="HMGB"/>
</dbReference>
<evidence type="ECO:0000313" key="7">
    <source>
        <dbReference type="EMBL" id="CAK7921533.1"/>
    </source>
</evidence>
<feature type="domain" description="HMG box" evidence="6">
    <location>
        <begin position="146"/>
        <end position="217"/>
    </location>
</feature>
<feature type="compositionally biased region" description="Polar residues" evidence="5">
    <location>
        <begin position="124"/>
        <end position="136"/>
    </location>
</feature>
<evidence type="ECO:0000256" key="2">
    <source>
        <dbReference type="ARBA" id="ARBA00023125"/>
    </source>
</evidence>
<dbReference type="Pfam" id="PF00505">
    <property type="entry name" value="HMG_box"/>
    <property type="match status" value="1"/>
</dbReference>
<feature type="compositionally biased region" description="Basic and acidic residues" evidence="5">
    <location>
        <begin position="235"/>
        <end position="244"/>
    </location>
</feature>
<dbReference type="PANTHER" id="PTHR48112">
    <property type="entry name" value="HIGH MOBILITY GROUP PROTEIN DSP1"/>
    <property type="match status" value="1"/>
</dbReference>
<name>A0ABP0ENJ6_9ASCO</name>
<dbReference type="Gene3D" id="1.10.30.10">
    <property type="entry name" value="High mobility group box domain"/>
    <property type="match status" value="1"/>
</dbReference>
<reference evidence="7 8" key="1">
    <citation type="submission" date="2024-01" db="EMBL/GenBank/DDBJ databases">
        <authorList>
            <consortium name="Genoscope - CEA"/>
            <person name="William W."/>
        </authorList>
    </citation>
    <scope>NUCLEOTIDE SEQUENCE [LARGE SCALE GENOMIC DNA]</scope>
    <source>
        <strain evidence="7 8">29B2s-10</strain>
    </source>
</reference>
<comment type="subcellular location">
    <subcellularLocation>
        <location evidence="1">Nucleus</location>
    </subcellularLocation>
</comment>
<feature type="DNA-binding region" description="HMG box" evidence="4">
    <location>
        <begin position="146"/>
        <end position="217"/>
    </location>
</feature>
<gene>
    <name evidence="7" type="ORF">CAAN4_H15412</name>
</gene>
<evidence type="ECO:0000259" key="6">
    <source>
        <dbReference type="PROSITE" id="PS50118"/>
    </source>
</evidence>